<evidence type="ECO:0000313" key="2">
    <source>
        <dbReference type="EMBL" id="OAE46942.1"/>
    </source>
</evidence>
<feature type="compositionally biased region" description="Polar residues" evidence="1">
    <location>
        <begin position="76"/>
        <end position="88"/>
    </location>
</feature>
<proteinExistence type="predicted"/>
<dbReference type="Proteomes" id="UP000077098">
    <property type="component" value="Unassembled WGS sequence"/>
</dbReference>
<dbReference type="AlphaFoldDB" id="A0A176XCA1"/>
<name>A0A176XCA1_AGRTU</name>
<sequence>MKGCNLTVDGILGLFPRICQRIDVIRRGGILGAGPRMTSSECSPFTTGPKGIGACPDIQTGQLWDKPENNGGDVFNCTNTPISDLTPP</sequence>
<accession>A0A176XCA1</accession>
<evidence type="ECO:0000256" key="1">
    <source>
        <dbReference type="SAM" id="MobiDB-lite"/>
    </source>
</evidence>
<comment type="caution">
    <text evidence="2">The sequence shown here is derived from an EMBL/GenBank/DDBJ whole genome shotgun (WGS) entry which is preliminary data.</text>
</comment>
<dbReference type="EMBL" id="LXPS01000011">
    <property type="protein sequence ID" value="OAE46942.1"/>
    <property type="molecule type" value="Genomic_DNA"/>
</dbReference>
<feature type="region of interest" description="Disordered" evidence="1">
    <location>
        <begin position="69"/>
        <end position="88"/>
    </location>
</feature>
<protein>
    <submittedName>
        <fullName evidence="2">Uncharacterized protein</fullName>
    </submittedName>
</protein>
<reference evidence="2 3" key="1">
    <citation type="submission" date="2016-05" db="EMBL/GenBank/DDBJ databases">
        <authorList>
            <person name="Lavstsen T."/>
            <person name="Jespersen J.S."/>
        </authorList>
    </citation>
    <scope>NUCLEOTIDE SEQUENCE [LARGE SCALE GENOMIC DNA]</scope>
    <source>
        <strain evidence="2 3">KCJ1736</strain>
    </source>
</reference>
<gene>
    <name evidence="2" type="ORF">A7J57_12785</name>
</gene>
<evidence type="ECO:0000313" key="3">
    <source>
        <dbReference type="Proteomes" id="UP000077098"/>
    </source>
</evidence>
<organism evidence="2 3">
    <name type="scientific">Agrobacterium tumefaciens</name>
    <dbReference type="NCBI Taxonomy" id="358"/>
    <lineage>
        <taxon>Bacteria</taxon>
        <taxon>Pseudomonadati</taxon>
        <taxon>Pseudomonadota</taxon>
        <taxon>Alphaproteobacteria</taxon>
        <taxon>Hyphomicrobiales</taxon>
        <taxon>Rhizobiaceae</taxon>
        <taxon>Rhizobium/Agrobacterium group</taxon>
        <taxon>Agrobacterium</taxon>
        <taxon>Agrobacterium tumefaciens complex</taxon>
    </lineage>
</organism>